<dbReference type="PANTHER" id="PTHR34220:SF7">
    <property type="entry name" value="SENSOR HISTIDINE KINASE YPDA"/>
    <property type="match status" value="1"/>
</dbReference>
<evidence type="ECO:0000256" key="9">
    <source>
        <dbReference type="ARBA" id="ARBA00023136"/>
    </source>
</evidence>
<keyword evidence="4" id="KW-1003">Cell membrane</keyword>
<proteinExistence type="predicted"/>
<evidence type="ECO:0000256" key="10">
    <source>
        <dbReference type="SAM" id="MobiDB-lite"/>
    </source>
</evidence>
<evidence type="ECO:0000256" key="5">
    <source>
        <dbReference type="ARBA" id="ARBA00022692"/>
    </source>
</evidence>
<dbReference type="AlphaFoldDB" id="A0A9D1R4R4"/>
<dbReference type="Gene3D" id="3.30.565.10">
    <property type="entry name" value="Histidine kinase-like ATPase, C-terminal domain"/>
    <property type="match status" value="1"/>
</dbReference>
<feature type="transmembrane region" description="Helical" evidence="11">
    <location>
        <begin position="12"/>
        <end position="36"/>
    </location>
</feature>
<sequence length="585" mass="66800">MKKSNLSLSHIITMLVVSLVTIIILSTAFVFMSVYVNSMEENAATSSEQTVVQVSNTVGNYIEDMKEIMTLIEESYRMEKEEREDTLKTLTNVRSDLVAIYVYDENAELLSAYTGKYDFKENYLKNLSYVEAPEYEQGAIYISKPHVESMLVNEYPWVVSVLQEIEGENGKKNRVVIDIRFSKISDYVDDVGIGRHGYCFITDMDGEIIYHPQQQLIYSGLKSEPTADVMGRVDGSYQEQQVIYAVKTLDNYGWRVVGVSYINELVTAKETEVFGIVIVILVIIFFVTFVSSYIMSCVVSKPIQKLVNDMGEFEKNAAGYSYSPMGGIGEIQFLSQSFGHMVKRIQSLMNQVRQEEITLRKTELKALQAQINPHFLYNTLDSIGWLCEEERSRDAVEMVNALAKLFRISISKGHELITVEKELEHARSYLKIQKFRYKNQFNYEFQVEEGCLSYYCNKITLQPIIENAIYHGLNRMVDEGQIVVRAYTDGRDMVFEVEDNGVGMTKEQCRSILQKEPGESAGIGIKNVNDRIQIYFGESYGIQIESELDEGTTVRIRMPKLEREDVETYTGSVKAPDPVEKGESR</sequence>
<dbReference type="CDD" id="cd12912">
    <property type="entry name" value="PDC2_MCP_like"/>
    <property type="match status" value="1"/>
</dbReference>
<keyword evidence="7 11" id="KW-1133">Transmembrane helix</keyword>
<reference evidence="13" key="2">
    <citation type="submission" date="2021-04" db="EMBL/GenBank/DDBJ databases">
        <authorList>
            <person name="Gilroy R."/>
        </authorList>
    </citation>
    <scope>NUCLEOTIDE SEQUENCE</scope>
    <source>
        <strain evidence="13">CHK195-6426</strain>
    </source>
</reference>
<evidence type="ECO:0000256" key="3">
    <source>
        <dbReference type="ARBA" id="ARBA00012438"/>
    </source>
</evidence>
<dbReference type="InterPro" id="IPR010559">
    <property type="entry name" value="Sig_transdc_His_kin_internal"/>
</dbReference>
<dbReference type="Proteomes" id="UP000824265">
    <property type="component" value="Unassembled WGS sequence"/>
</dbReference>
<dbReference type="Pfam" id="PF02518">
    <property type="entry name" value="HATPase_c"/>
    <property type="match status" value="1"/>
</dbReference>
<dbReference type="InterPro" id="IPR050640">
    <property type="entry name" value="Bact_2-comp_sensor_kinase"/>
</dbReference>
<evidence type="ECO:0000256" key="6">
    <source>
        <dbReference type="ARBA" id="ARBA00022777"/>
    </source>
</evidence>
<dbReference type="SUPFAM" id="SSF55874">
    <property type="entry name" value="ATPase domain of HSP90 chaperone/DNA topoisomerase II/histidine kinase"/>
    <property type="match status" value="1"/>
</dbReference>
<feature type="domain" description="Histidine kinase" evidence="12">
    <location>
        <begin position="461"/>
        <end position="562"/>
    </location>
</feature>
<dbReference type="InterPro" id="IPR004358">
    <property type="entry name" value="Sig_transdc_His_kin-like_C"/>
</dbReference>
<evidence type="ECO:0000256" key="1">
    <source>
        <dbReference type="ARBA" id="ARBA00000085"/>
    </source>
</evidence>
<keyword evidence="6 13" id="KW-0418">Kinase</keyword>
<evidence type="ECO:0000256" key="2">
    <source>
        <dbReference type="ARBA" id="ARBA00004651"/>
    </source>
</evidence>
<evidence type="ECO:0000256" key="11">
    <source>
        <dbReference type="SAM" id="Phobius"/>
    </source>
</evidence>
<dbReference type="Gene3D" id="3.30.450.20">
    <property type="entry name" value="PAS domain"/>
    <property type="match status" value="1"/>
</dbReference>
<keyword evidence="8" id="KW-0902">Two-component regulatory system</keyword>
<dbReference type="Gene3D" id="6.10.340.10">
    <property type="match status" value="1"/>
</dbReference>
<keyword evidence="5 11" id="KW-0812">Transmembrane</keyword>
<dbReference type="Pfam" id="PF06580">
    <property type="entry name" value="His_kinase"/>
    <property type="match status" value="1"/>
</dbReference>
<organism evidence="13 14">
    <name type="scientific">Candidatus Acetatifactor stercoripullorum</name>
    <dbReference type="NCBI Taxonomy" id="2838414"/>
    <lineage>
        <taxon>Bacteria</taxon>
        <taxon>Bacillati</taxon>
        <taxon>Bacillota</taxon>
        <taxon>Clostridia</taxon>
        <taxon>Lachnospirales</taxon>
        <taxon>Lachnospiraceae</taxon>
        <taxon>Acetatifactor</taxon>
    </lineage>
</organism>
<keyword evidence="9 11" id="KW-0472">Membrane</keyword>
<dbReference type="EC" id="2.7.13.3" evidence="3"/>
<dbReference type="GO" id="GO:0000155">
    <property type="term" value="F:phosphorelay sensor kinase activity"/>
    <property type="evidence" value="ECO:0007669"/>
    <property type="project" value="InterPro"/>
</dbReference>
<comment type="subcellular location">
    <subcellularLocation>
        <location evidence="2">Cell membrane</location>
        <topology evidence="2">Multi-pass membrane protein</topology>
    </subcellularLocation>
</comment>
<evidence type="ECO:0000313" key="14">
    <source>
        <dbReference type="Proteomes" id="UP000824265"/>
    </source>
</evidence>
<evidence type="ECO:0000256" key="7">
    <source>
        <dbReference type="ARBA" id="ARBA00022989"/>
    </source>
</evidence>
<name>A0A9D1R4R4_9FIRM</name>
<evidence type="ECO:0000256" key="8">
    <source>
        <dbReference type="ARBA" id="ARBA00023012"/>
    </source>
</evidence>
<feature type="region of interest" description="Disordered" evidence="10">
    <location>
        <begin position="565"/>
        <end position="585"/>
    </location>
</feature>
<gene>
    <name evidence="13" type="ORF">H9742_05445</name>
</gene>
<accession>A0A9D1R4R4</accession>
<dbReference type="InterPro" id="IPR036890">
    <property type="entry name" value="HATPase_C_sf"/>
</dbReference>
<dbReference type="GO" id="GO:0005886">
    <property type="term" value="C:plasma membrane"/>
    <property type="evidence" value="ECO:0007669"/>
    <property type="project" value="UniProtKB-SubCell"/>
</dbReference>
<dbReference type="EMBL" id="DXGH01000030">
    <property type="protein sequence ID" value="HIW80965.1"/>
    <property type="molecule type" value="Genomic_DNA"/>
</dbReference>
<dbReference type="PANTHER" id="PTHR34220">
    <property type="entry name" value="SENSOR HISTIDINE KINASE YPDA"/>
    <property type="match status" value="1"/>
</dbReference>
<dbReference type="InterPro" id="IPR005467">
    <property type="entry name" value="His_kinase_dom"/>
</dbReference>
<dbReference type="PRINTS" id="PR00344">
    <property type="entry name" value="BCTRLSENSOR"/>
</dbReference>
<protein>
    <recommendedName>
        <fullName evidence="3">histidine kinase</fullName>
        <ecNumber evidence="3">2.7.13.3</ecNumber>
    </recommendedName>
</protein>
<dbReference type="InterPro" id="IPR003594">
    <property type="entry name" value="HATPase_dom"/>
</dbReference>
<reference evidence="13" key="1">
    <citation type="journal article" date="2021" name="PeerJ">
        <title>Extensive microbial diversity within the chicken gut microbiome revealed by metagenomics and culture.</title>
        <authorList>
            <person name="Gilroy R."/>
            <person name="Ravi A."/>
            <person name="Getino M."/>
            <person name="Pursley I."/>
            <person name="Horton D.L."/>
            <person name="Alikhan N.F."/>
            <person name="Baker D."/>
            <person name="Gharbi K."/>
            <person name="Hall N."/>
            <person name="Watson M."/>
            <person name="Adriaenssens E.M."/>
            <person name="Foster-Nyarko E."/>
            <person name="Jarju S."/>
            <person name="Secka A."/>
            <person name="Antonio M."/>
            <person name="Oren A."/>
            <person name="Chaudhuri R.R."/>
            <person name="La Ragione R."/>
            <person name="Hildebrand F."/>
            <person name="Pallen M.J."/>
        </authorList>
    </citation>
    <scope>NUCLEOTIDE SEQUENCE</scope>
    <source>
        <strain evidence="13">CHK195-6426</strain>
    </source>
</reference>
<evidence type="ECO:0000313" key="13">
    <source>
        <dbReference type="EMBL" id="HIW80965.1"/>
    </source>
</evidence>
<feature type="transmembrane region" description="Helical" evidence="11">
    <location>
        <begin position="273"/>
        <end position="295"/>
    </location>
</feature>
<dbReference type="SMART" id="SM00387">
    <property type="entry name" value="HATPase_c"/>
    <property type="match status" value="1"/>
</dbReference>
<dbReference type="PROSITE" id="PS50109">
    <property type="entry name" value="HIS_KIN"/>
    <property type="match status" value="1"/>
</dbReference>
<dbReference type="InterPro" id="IPR033479">
    <property type="entry name" value="dCache_1"/>
</dbReference>
<evidence type="ECO:0000259" key="12">
    <source>
        <dbReference type="PROSITE" id="PS50109"/>
    </source>
</evidence>
<keyword evidence="6 13" id="KW-0808">Transferase</keyword>
<evidence type="ECO:0000256" key="4">
    <source>
        <dbReference type="ARBA" id="ARBA00022475"/>
    </source>
</evidence>
<comment type="catalytic activity">
    <reaction evidence="1">
        <text>ATP + protein L-histidine = ADP + protein N-phospho-L-histidine.</text>
        <dbReference type="EC" id="2.7.13.3"/>
    </reaction>
</comment>
<comment type="caution">
    <text evidence="13">The sequence shown here is derived from an EMBL/GenBank/DDBJ whole genome shotgun (WGS) entry which is preliminary data.</text>
</comment>
<dbReference type="Pfam" id="PF02743">
    <property type="entry name" value="dCache_1"/>
    <property type="match status" value="1"/>
</dbReference>